<evidence type="ECO:0000313" key="14">
    <source>
        <dbReference type="EMBL" id="CAK7917917.1"/>
    </source>
</evidence>
<dbReference type="EMBL" id="OZ004259">
    <property type="protein sequence ID" value="CAK7917917.1"/>
    <property type="molecule type" value="Genomic_DNA"/>
</dbReference>
<dbReference type="InterPro" id="IPR027483">
    <property type="entry name" value="PInositol-4-P-4/5-kinase_C_sf"/>
</dbReference>
<dbReference type="CDD" id="cd17300">
    <property type="entry name" value="PIPKc_PIKfyve"/>
    <property type="match status" value="1"/>
</dbReference>
<dbReference type="Gene3D" id="3.50.7.10">
    <property type="entry name" value="GroEL"/>
    <property type="match status" value="1"/>
</dbReference>
<feature type="region of interest" description="Disordered" evidence="11">
    <location>
        <begin position="730"/>
        <end position="749"/>
    </location>
</feature>
<dbReference type="Gene3D" id="3.30.40.10">
    <property type="entry name" value="Zinc/RING finger domain, C3HC4 (zinc finger)"/>
    <property type="match status" value="1"/>
</dbReference>
<dbReference type="InterPro" id="IPR044769">
    <property type="entry name" value="PIKfyve_PIPKc"/>
</dbReference>
<evidence type="ECO:0000256" key="10">
    <source>
        <dbReference type="PROSITE-ProRule" id="PRU00781"/>
    </source>
</evidence>
<feature type="compositionally biased region" description="Basic and acidic residues" evidence="11">
    <location>
        <begin position="1459"/>
        <end position="1491"/>
    </location>
</feature>
<feature type="compositionally biased region" description="Low complexity" evidence="11">
    <location>
        <begin position="198"/>
        <end position="216"/>
    </location>
</feature>
<feature type="compositionally biased region" description="Low complexity" evidence="11">
    <location>
        <begin position="403"/>
        <end position="417"/>
    </location>
</feature>
<keyword evidence="15" id="KW-1185">Reference proteome</keyword>
<feature type="compositionally biased region" description="Acidic residues" evidence="11">
    <location>
        <begin position="1414"/>
        <end position="1423"/>
    </location>
</feature>
<reference evidence="14 15" key="1">
    <citation type="submission" date="2024-01" db="EMBL/GenBank/DDBJ databases">
        <authorList>
            <consortium name="Genoscope - CEA"/>
            <person name="William W."/>
        </authorList>
    </citation>
    <scope>NUCLEOTIDE SEQUENCE [LARGE SCALE GENOMIC DNA]</scope>
    <source>
        <strain evidence="14 15">29B2s-10</strain>
    </source>
</reference>
<feature type="region of interest" description="Disordered" evidence="11">
    <location>
        <begin position="577"/>
        <end position="628"/>
    </location>
</feature>
<dbReference type="Gene3D" id="3.30.810.10">
    <property type="entry name" value="2-Layer Sandwich"/>
    <property type="match status" value="1"/>
</dbReference>
<keyword evidence="4 10" id="KW-0547">Nucleotide-binding</keyword>
<dbReference type="PROSITE" id="PS51455">
    <property type="entry name" value="PIPK"/>
    <property type="match status" value="1"/>
</dbReference>
<feature type="region of interest" description="Disordered" evidence="11">
    <location>
        <begin position="360"/>
        <end position="431"/>
    </location>
</feature>
<evidence type="ECO:0000256" key="6">
    <source>
        <dbReference type="ARBA" id="ARBA00022777"/>
    </source>
</evidence>
<feature type="region of interest" description="Disordered" evidence="11">
    <location>
        <begin position="70"/>
        <end position="216"/>
    </location>
</feature>
<feature type="compositionally biased region" description="Polar residues" evidence="11">
    <location>
        <begin position="154"/>
        <end position="164"/>
    </location>
</feature>
<feature type="compositionally biased region" description="Polar residues" evidence="11">
    <location>
        <begin position="2047"/>
        <end position="2061"/>
    </location>
</feature>
<feature type="compositionally biased region" description="Polar residues" evidence="11">
    <location>
        <begin position="70"/>
        <end position="84"/>
    </location>
</feature>
<dbReference type="Pfam" id="PF01504">
    <property type="entry name" value="PIP5K"/>
    <property type="match status" value="1"/>
</dbReference>
<protein>
    <recommendedName>
        <fullName evidence="1">1-phosphatidylinositol-3-phosphate 5-kinase</fullName>
        <ecNumber evidence="1">2.7.1.150</ecNumber>
    </recommendedName>
</protein>
<feature type="compositionally biased region" description="Basic and acidic residues" evidence="11">
    <location>
        <begin position="983"/>
        <end position="999"/>
    </location>
</feature>
<feature type="region of interest" description="Disordered" evidence="11">
    <location>
        <begin position="982"/>
        <end position="1061"/>
    </location>
</feature>
<dbReference type="SMART" id="SM00330">
    <property type="entry name" value="PIPKc"/>
    <property type="match status" value="1"/>
</dbReference>
<evidence type="ECO:0000256" key="8">
    <source>
        <dbReference type="ARBA" id="ARBA00022840"/>
    </source>
</evidence>
<name>A0ABP0EHS1_9ASCO</name>
<gene>
    <name evidence="14" type="primary">FAB1</name>
    <name evidence="14" type="ORF">CAAN4_G10836</name>
</gene>
<dbReference type="Pfam" id="PF00118">
    <property type="entry name" value="Cpn60_TCP1"/>
    <property type="match status" value="1"/>
</dbReference>
<feature type="compositionally biased region" description="Polar residues" evidence="11">
    <location>
        <begin position="98"/>
        <end position="112"/>
    </location>
</feature>
<evidence type="ECO:0000256" key="4">
    <source>
        <dbReference type="ARBA" id="ARBA00022741"/>
    </source>
</evidence>
<dbReference type="PROSITE" id="PS50178">
    <property type="entry name" value="ZF_FYVE"/>
    <property type="match status" value="1"/>
</dbReference>
<feature type="region of interest" description="Disordered" evidence="11">
    <location>
        <begin position="233"/>
        <end position="340"/>
    </location>
</feature>
<feature type="region of interest" description="Disordered" evidence="11">
    <location>
        <begin position="453"/>
        <end position="488"/>
    </location>
</feature>
<dbReference type="Gene3D" id="3.30.800.10">
    <property type="entry name" value="Phosphatidylinositol Phosphate Kinase II Beta"/>
    <property type="match status" value="1"/>
</dbReference>
<feature type="compositionally biased region" description="Basic and acidic residues" evidence="11">
    <location>
        <begin position="85"/>
        <end position="97"/>
    </location>
</feature>
<feature type="compositionally biased region" description="Low complexity" evidence="11">
    <location>
        <begin position="180"/>
        <end position="189"/>
    </location>
</feature>
<dbReference type="Pfam" id="PF01363">
    <property type="entry name" value="FYVE"/>
    <property type="match status" value="1"/>
</dbReference>
<feature type="compositionally biased region" description="Low complexity" evidence="11">
    <location>
        <begin position="2109"/>
        <end position="2119"/>
    </location>
</feature>
<feature type="region of interest" description="Disordered" evidence="11">
    <location>
        <begin position="2006"/>
        <end position="2120"/>
    </location>
</feature>
<feature type="compositionally biased region" description="Low complexity" evidence="11">
    <location>
        <begin position="1042"/>
        <end position="1053"/>
    </location>
</feature>
<accession>A0ABP0EHS1</accession>
<feature type="compositionally biased region" description="Low complexity" evidence="11">
    <location>
        <begin position="280"/>
        <end position="295"/>
    </location>
</feature>
<feature type="compositionally biased region" description="Low complexity" evidence="11">
    <location>
        <begin position="2163"/>
        <end position="2175"/>
    </location>
</feature>
<dbReference type="InterPro" id="IPR002498">
    <property type="entry name" value="PInositol-4-P-4/5-kinase_core"/>
</dbReference>
<dbReference type="InterPro" id="IPR027484">
    <property type="entry name" value="PInositol-4-P-5-kinase_N"/>
</dbReference>
<evidence type="ECO:0000256" key="11">
    <source>
        <dbReference type="SAM" id="MobiDB-lite"/>
    </source>
</evidence>
<sequence length="2731" mass="302593">MPGGGFKDFNIRNHSDDELVSDNKLAGGANKRQPIHDDYTSFPTLPDPEQENGKTLSRFFSTTLRKVTNNASTLVNYGRSASETQAKDENVEPKDSTEISQPQEPQLGVPSSTGGGDSETIPTETQFQSGVDQGSMPPTTDFLTAPPTSIPKANPQSIQKNATEGSRLATGSEDPEEKGSTGSSSSEGSASGGGANPTVKTNTTTVNSGIPTGPATVTTAATTNAITTNNMALSSSTATTNQSVSSTKTSTSTPPRVTSSSNGLRLSTLSIPKLQPPPITTTTVTTNNVDSSSSSIMEAQPSSTKSPALPIPAVTNQKSKPAPPTNSLISSSSSSIPSSTTLQNRISTIFNNLPNDIELSDDSGASDTETINNSSFVSSSGASPYRQKSIKTNSTTSPRNKKGSGTNNSSTNISSGSAHKKKHSPSGSGHLSNVILDNARSLLNNGLSNVVHSSASSIMSTTKRNDSGTSRRRKKKPKRSSDNPLKNGGIPRFYWMNDSFVTDCLNCFKPFTAFRRKHHCRFCGQIFCSDCTLFISYNQHKEERKSGGKVDNKKNYSDKLRVCKPCYSDVIVYLSDDSSSDTDEEDTEAVEIEDVNEEPHASREKSPMIEHDNRLSRIRSQSINSRRDSLQNDSLILNSNKGFLKQDASIADWSPSRSKRYPAAGSATPEMISMKTVPNHSLHMAIPTTRKGESVEIPVQVGSYSNVAATAAAVAAGSTSTNSLHRTKSNQESAISSRNHAGTPGPYHNGAQKSWLKSYSYLRNVTTPGSVVDSLAVSGSLENISHMYSTFMKKNTMDDSNDAVADGNGTDYLPLTRTTSGQRRTQRHRSSSMIIDTSDNFDVDYDPDIESENEDEKAMSLYTSLNLHSTFGYNAAGSTLSPSQPLSSPVNNSVPTLGEFPRMMVNESRFPRSTGIGSGTGDSVLSKLFQTSRVANGDGENSLNTNAPKAATGTIATSTNTNTSNSTTSMNALGEKSGTISFLEDRPKSDSFRSHERAHASLLRMRSRRKSKSVRNVSILTQSSHKLPSLDTPLGVYQNGHSSPTSTPSSPTPVQHSDQLSAVRSGTFSPVPFEPVYPALTKEDFPETPKITHSYLSDYPGDSEVISRKQSRTTSNTRKLEKVYADYLNRMLVQCLEDCDIRADQSRWTTQIDFLLQQVDNLKLTDTLDIKQYIKIKKILGGKIKDSHVIDGMFMTKNIDSKKMMSRIENPKIALLMFPVEYLKQKEQFISLRIVHSQQSVYITNLVSRLVSLEPDIIVVGDTVCGLAEKLLEEANITVISNTKPQVIERISRYTKADIFQSVNDLFFKKGSLGTCSLFEVRRYLYQNVIKSFVFFTGGDVASGFTIALKGGDEETLNNVKYATESAIIGRLNSKFEISLFKDSGLVFGDGKRKRGISDLTEKLQEITSGTVSMDEDGDESQDSETTSNQETAKFDSIQNENLSDKHQSNPDHGQTPELNDKPKFDIMGKEEANETIENREENPEELHEATDEVSDDVDNVGDYQPLGNEQVSETNRNISVTSKKNDETGDNNEIVTAPIQASNELDVASTDGDQDELNLLLGNTQVDRYISSFNSRIITVSPSVKFSLPTTLTNVAESHKALSSFYTEYKKIRDASNLETLDVTQLISLFKLNISINKLPNGETDLLKILKYFSELHLQNLRVDFQTRSRLWINCLNYTSYQLYPICHKSIHVLNSTVSIKHATPCSGPNIVVIDYYTDNDKCLGLFLDQIFAEALNVCEECGDTYLNHYKSYSHGNGKVDMVLERTDSGNAAAILENKRVMWSYCTECNLATPVVPMSDETYYLSIGKFFELCFWASGVTTKSSNHFNGGCDHDYFKSHVRYVGYNDLAVKMVYSPIDTYEVVVPRKQLDYSPEIDIQLKVELLEQIRKKASNFFNSISNRLNRVKVDTIDKPEEGLARVEELKRKLKEQMEHINGRTMDIYNSTSPSNHLPLNSILRDLQELGVGWDNEFIEFEKSFLPSENEITRITQFHLRRFLMDKYKEGDEKKEDEDEGETICDEKLKEEEKKSSPHSFKTEKNPDKVSGANSPLLESTSENGVTPTKQTTSSSSPHLGNAVDEPINLERSTEIDSLPKQSVIDSRGEDGKSNASSSLSASARQNMVMEKVHRMEALLENERIRESTPVSSPTKLANPIPRPAAFSKSPMKKLPSLSHKNSESSIISKDVPSFPILQTGNGPNKVHHLANFFDQLHFDQISLEFKKQREQELQKKLNRYKAFPISASKPIVEIYNKIEDAVETGADGDIGGVAKAPSANDSIPEILEPVEADTQETSSTAGSGSVSNTPTPISAGATVRKDIEPEKNSLLKSLTTFWADRSTTLWEPLEYPLGSSEHTFADSDVIVREDEPSSLIAFCLSSTDYKQKIQYMADEDRPQSGDHSIISNEINNKKAENFAKLEKKFKKSDLGEPGELEKTMNRFNTTHLKYQYLDGQTILSCKIFYSEQFEAFRKACGNEDSFIQSLSRCVKWDSSGGKSGSSFLKTLDDRYIVKELSKQELESFVAIAPFYFKYMSQSMFNTLTTAIAKIYGFYQINVKNPITGKNFKMDFLIMENLFYNRKTTRIFDLKGSMRNRHVQQTGKENEVLLDENMIEYIYESPVFVREQSKRLLRGSLFNDTAFLSAMDVMDYSLVIGIVDEADNNNKKVLYVGIIDCIRTFTWDKKVENWVKGSNLIGGKKGKDPTIVTPKQYRTRFREAMERYILEVPDCWYEGK</sequence>
<dbReference type="SUPFAM" id="SSF52029">
    <property type="entry name" value="GroEL apical domain-like"/>
    <property type="match status" value="1"/>
</dbReference>
<dbReference type="SMART" id="SM00064">
    <property type="entry name" value="FYVE"/>
    <property type="match status" value="1"/>
</dbReference>
<dbReference type="PANTHER" id="PTHR45748">
    <property type="entry name" value="1-PHOSPHATIDYLINOSITOL 3-PHOSPHATE 5-KINASE-RELATED"/>
    <property type="match status" value="1"/>
</dbReference>
<feature type="compositionally biased region" description="Low complexity" evidence="11">
    <location>
        <begin position="239"/>
        <end position="262"/>
    </location>
</feature>
<evidence type="ECO:0000256" key="7">
    <source>
        <dbReference type="ARBA" id="ARBA00022833"/>
    </source>
</evidence>
<dbReference type="InterPro" id="IPR002423">
    <property type="entry name" value="Cpn60/GroEL/TCP-1"/>
</dbReference>
<evidence type="ECO:0000259" key="13">
    <source>
        <dbReference type="PROSITE" id="PS51455"/>
    </source>
</evidence>
<feature type="compositionally biased region" description="Polar residues" evidence="11">
    <location>
        <begin position="730"/>
        <end position="740"/>
    </location>
</feature>
<feature type="region of interest" description="Disordered" evidence="11">
    <location>
        <begin position="2289"/>
        <end position="2317"/>
    </location>
</feature>
<dbReference type="InterPro" id="IPR017455">
    <property type="entry name" value="Znf_FYVE-rel"/>
</dbReference>
<feature type="compositionally biased region" description="Basic and acidic residues" evidence="11">
    <location>
        <begin position="597"/>
        <end position="615"/>
    </location>
</feature>
<feature type="region of interest" description="Disordered" evidence="11">
    <location>
        <begin position="2140"/>
        <end position="2177"/>
    </location>
</feature>
<feature type="region of interest" description="Disordered" evidence="11">
    <location>
        <begin position="808"/>
        <end position="831"/>
    </location>
</feature>
<feature type="compositionally biased region" description="Basic and acidic residues" evidence="11">
    <location>
        <begin position="2020"/>
        <end position="2043"/>
    </location>
</feature>
<evidence type="ECO:0000259" key="12">
    <source>
        <dbReference type="PROSITE" id="PS50178"/>
    </source>
</evidence>
<evidence type="ECO:0000256" key="3">
    <source>
        <dbReference type="ARBA" id="ARBA00022723"/>
    </source>
</evidence>
<feature type="compositionally biased region" description="Acidic residues" evidence="11">
    <location>
        <begin position="578"/>
        <end position="596"/>
    </location>
</feature>
<keyword evidence="8 10" id="KW-0067">ATP-binding</keyword>
<feature type="compositionally biased region" description="Acidic residues" evidence="11">
    <location>
        <begin position="2010"/>
        <end position="2019"/>
    </location>
</feature>
<feature type="compositionally biased region" description="Polar residues" evidence="11">
    <location>
        <begin position="120"/>
        <end position="142"/>
    </location>
</feature>
<keyword evidence="3" id="KW-0479">Metal-binding</keyword>
<proteinExistence type="predicted"/>
<keyword evidence="2 10" id="KW-0808">Transferase</keyword>
<feature type="compositionally biased region" description="Polar residues" evidence="11">
    <location>
        <begin position="453"/>
        <end position="462"/>
    </location>
</feature>
<dbReference type="PANTHER" id="PTHR45748:SF7">
    <property type="entry name" value="1-PHOSPHATIDYLINOSITOL 3-PHOSPHATE 5-KINASE-RELATED"/>
    <property type="match status" value="1"/>
</dbReference>
<feature type="domain" description="PIPK" evidence="13">
    <location>
        <begin position="2389"/>
        <end position="2720"/>
    </location>
</feature>
<evidence type="ECO:0000256" key="2">
    <source>
        <dbReference type="ARBA" id="ARBA00022679"/>
    </source>
</evidence>
<feature type="compositionally biased region" description="Polar residues" evidence="11">
    <location>
        <begin position="363"/>
        <end position="373"/>
    </location>
</feature>
<dbReference type="InterPro" id="IPR013083">
    <property type="entry name" value="Znf_RING/FYVE/PHD"/>
</dbReference>
<feature type="compositionally biased region" description="Low complexity" evidence="11">
    <location>
        <begin position="2062"/>
        <end position="2073"/>
    </location>
</feature>
<feature type="domain" description="FYVE-type" evidence="12">
    <location>
        <begin position="498"/>
        <end position="571"/>
    </location>
</feature>
<feature type="compositionally biased region" description="Low complexity" evidence="11">
    <location>
        <begin position="325"/>
        <end position="340"/>
    </location>
</feature>
<dbReference type="InterPro" id="IPR027409">
    <property type="entry name" value="GroEL-like_apical_dom_sf"/>
</dbReference>
<feature type="compositionally biased region" description="Low complexity" evidence="11">
    <location>
        <begin position="374"/>
        <end position="383"/>
    </location>
</feature>
<dbReference type="InterPro" id="IPR000306">
    <property type="entry name" value="Znf_FYVE"/>
</dbReference>
<feature type="region of interest" description="Disordered" evidence="11">
    <location>
        <begin position="1406"/>
        <end position="1499"/>
    </location>
</feature>
<keyword evidence="7" id="KW-0862">Zinc</keyword>
<evidence type="ECO:0000313" key="15">
    <source>
        <dbReference type="Proteomes" id="UP001497600"/>
    </source>
</evidence>
<feature type="compositionally biased region" description="Polar residues" evidence="11">
    <location>
        <begin position="296"/>
        <end position="306"/>
    </location>
</feature>
<keyword evidence="5 9" id="KW-0863">Zinc-finger</keyword>
<organism evidence="14 15">
    <name type="scientific">[Candida] anglica</name>
    <dbReference type="NCBI Taxonomy" id="148631"/>
    <lineage>
        <taxon>Eukaryota</taxon>
        <taxon>Fungi</taxon>
        <taxon>Dikarya</taxon>
        <taxon>Ascomycota</taxon>
        <taxon>Saccharomycotina</taxon>
        <taxon>Pichiomycetes</taxon>
        <taxon>Debaryomycetaceae</taxon>
        <taxon>Kurtzmaniella</taxon>
    </lineage>
</organism>
<feature type="compositionally biased region" description="Polar residues" evidence="11">
    <location>
        <begin position="2291"/>
        <end position="2308"/>
    </location>
</feature>
<feature type="compositionally biased region" description="Polar residues" evidence="11">
    <location>
        <begin position="1424"/>
        <end position="1442"/>
    </location>
</feature>
<dbReference type="Proteomes" id="UP001497600">
    <property type="component" value="Chromosome G"/>
</dbReference>
<dbReference type="InterPro" id="IPR011011">
    <property type="entry name" value="Znf_FYVE_PHD"/>
</dbReference>
<evidence type="ECO:0000256" key="1">
    <source>
        <dbReference type="ARBA" id="ARBA00012009"/>
    </source>
</evidence>
<dbReference type="SUPFAM" id="SSF56104">
    <property type="entry name" value="SAICAR synthase-like"/>
    <property type="match status" value="1"/>
</dbReference>
<evidence type="ECO:0000256" key="9">
    <source>
        <dbReference type="PROSITE-ProRule" id="PRU00091"/>
    </source>
</evidence>
<feature type="region of interest" description="Disordered" evidence="11">
    <location>
        <begin position="1"/>
        <end position="54"/>
    </location>
</feature>
<dbReference type="SUPFAM" id="SSF57903">
    <property type="entry name" value="FYVE/PHD zinc finger"/>
    <property type="match status" value="1"/>
</dbReference>
<evidence type="ECO:0000256" key="5">
    <source>
        <dbReference type="ARBA" id="ARBA00022771"/>
    </source>
</evidence>
<keyword evidence="6 10" id="KW-0418">Kinase</keyword>
<dbReference type="EC" id="2.7.1.150" evidence="1"/>